<dbReference type="HOGENOM" id="CLU_021264_6_2_9"/>
<dbReference type="CDD" id="cd10944">
    <property type="entry name" value="CE4_SmPgdA_like"/>
    <property type="match status" value="1"/>
</dbReference>
<feature type="domain" description="NodB homology" evidence="2">
    <location>
        <begin position="227"/>
        <end position="410"/>
    </location>
</feature>
<evidence type="ECO:0000256" key="1">
    <source>
        <dbReference type="SAM" id="MobiDB-lite"/>
    </source>
</evidence>
<dbReference type="SUPFAM" id="SSF55383">
    <property type="entry name" value="Copper amine oxidase, domain N"/>
    <property type="match status" value="1"/>
</dbReference>
<dbReference type="InterPro" id="IPR012854">
    <property type="entry name" value="Cu_amine_oxidase-like_N"/>
</dbReference>
<dbReference type="InterPro" id="IPR050248">
    <property type="entry name" value="Polysacc_deacetylase_ArnD"/>
</dbReference>
<dbReference type="GO" id="GO:0016810">
    <property type="term" value="F:hydrolase activity, acting on carbon-nitrogen (but not peptide) bonds"/>
    <property type="evidence" value="ECO:0007669"/>
    <property type="project" value="InterPro"/>
</dbReference>
<dbReference type="GO" id="GO:0005975">
    <property type="term" value="P:carbohydrate metabolic process"/>
    <property type="evidence" value="ECO:0007669"/>
    <property type="project" value="InterPro"/>
</dbReference>
<feature type="compositionally biased region" description="Basic and acidic residues" evidence="1">
    <location>
        <begin position="208"/>
        <end position="225"/>
    </location>
</feature>
<dbReference type="Gene3D" id="3.20.20.370">
    <property type="entry name" value="Glycoside hydrolase/deacetylase"/>
    <property type="match status" value="1"/>
</dbReference>
<dbReference type="InterPro" id="IPR011330">
    <property type="entry name" value="Glyco_hydro/deAcase_b/a-brl"/>
</dbReference>
<dbReference type="Proteomes" id="UP000006094">
    <property type="component" value="Chromosome"/>
</dbReference>
<dbReference type="PROSITE" id="PS51677">
    <property type="entry name" value="NODB"/>
    <property type="match status" value="1"/>
</dbReference>
<gene>
    <name evidence="3" type="ordered locus">Curi_c06280</name>
</gene>
<dbReference type="AlphaFoldDB" id="K0AZ99"/>
<feature type="region of interest" description="Disordered" evidence="1">
    <location>
        <begin position="142"/>
        <end position="225"/>
    </location>
</feature>
<dbReference type="PANTHER" id="PTHR10587">
    <property type="entry name" value="GLYCOSYL TRANSFERASE-RELATED"/>
    <property type="match status" value="1"/>
</dbReference>
<dbReference type="SUPFAM" id="SSF88713">
    <property type="entry name" value="Glycoside hydrolase/deacetylase"/>
    <property type="match status" value="1"/>
</dbReference>
<protein>
    <submittedName>
        <fullName evidence="3">Polysaccharide deacetylase</fullName>
    </submittedName>
</protein>
<dbReference type="PANTHER" id="PTHR10587:SF125">
    <property type="entry name" value="POLYSACCHARIDE DEACETYLASE YHEN-RELATED"/>
    <property type="match status" value="1"/>
</dbReference>
<evidence type="ECO:0000313" key="4">
    <source>
        <dbReference type="Proteomes" id="UP000006094"/>
    </source>
</evidence>
<sequence length="426" mass="48481">MMLKNNKKLTYTLLAFLLVVLVIIVKGSMTTEGKRGSQKVSIYLNNELIKFKDDEPVNKEGTIYAPLNEFAEKIDAKVKYDLLDNKVLITKKDKHILIKTKENLAITEENKSFFIETIGKSKSTLVPVALVSKHFDYKVSEESKKSTVRINEKSTKVNDDQEKKESSDKGKAVNTIANNKQTPNTENNKENKQSQKNEPKDNNSNVAENKETQENKDPNNDEKKDGKVAYLTFDDGPNINTPQILDVLKEKNVKATFFMLGSSIGAHGDIAKRVSEEGHALGLHSVTHNYKSVYASPDSFLQEMNTANNMLHEATGKNTLLIRAPYGSKPYMKQEFRDLAISWGYRIWDWNVDSRDSIKKNTTPDEVYNNVANQLTNKNEVIILFHDREHTLKALPRVIDYLHSQGFEIKKLDTSMTPMNFWGDTR</sequence>
<dbReference type="InterPro" id="IPR002509">
    <property type="entry name" value="NODB_dom"/>
</dbReference>
<name>K0AZ99_GOTA9</name>
<dbReference type="OrthoDB" id="258610at2"/>
<dbReference type="Gene3D" id="3.30.457.10">
    <property type="entry name" value="Copper amine oxidase-like, N-terminal domain"/>
    <property type="match status" value="1"/>
</dbReference>
<dbReference type="RefSeq" id="WP_014966838.1">
    <property type="nucleotide sequence ID" value="NC_018664.1"/>
</dbReference>
<evidence type="ECO:0000259" key="2">
    <source>
        <dbReference type="PROSITE" id="PS51677"/>
    </source>
</evidence>
<evidence type="ECO:0000313" key="3">
    <source>
        <dbReference type="EMBL" id="AFS77701.1"/>
    </source>
</evidence>
<dbReference type="Pfam" id="PF07833">
    <property type="entry name" value="Cu_amine_oxidN1"/>
    <property type="match status" value="1"/>
</dbReference>
<reference evidence="3 4" key="1">
    <citation type="journal article" date="2012" name="PLoS ONE">
        <title>The purine-utilizing bacterium Clostridium acidurici 9a: a genome-guided metabolic reconsideration.</title>
        <authorList>
            <person name="Hartwich K."/>
            <person name="Poehlein A."/>
            <person name="Daniel R."/>
        </authorList>
    </citation>
    <scope>NUCLEOTIDE SEQUENCE [LARGE SCALE GENOMIC DNA]</scope>
    <source>
        <strain evidence="4">ATCC 7906 / DSM 604 / BCRC 14475 / CIP 104303 / KCTC 5404 / NCIMB 10678 / 9a</strain>
    </source>
</reference>
<dbReference type="InterPro" id="IPR036582">
    <property type="entry name" value="Mao_N_sf"/>
</dbReference>
<keyword evidence="4" id="KW-1185">Reference proteome</keyword>
<organism evidence="3 4">
    <name type="scientific">Gottschalkia acidurici (strain ATCC 7906 / DSM 604 / BCRC 14475 / CIP 104303 / KCTC 5404 / NCIMB 10678 / 9a)</name>
    <name type="common">Clostridium acidurici</name>
    <dbReference type="NCBI Taxonomy" id="1128398"/>
    <lineage>
        <taxon>Bacteria</taxon>
        <taxon>Bacillati</taxon>
        <taxon>Bacillota</taxon>
        <taxon>Tissierellia</taxon>
        <taxon>Tissierellales</taxon>
        <taxon>Gottschalkiaceae</taxon>
        <taxon>Gottschalkia</taxon>
    </lineage>
</organism>
<feature type="compositionally biased region" description="Basic and acidic residues" evidence="1">
    <location>
        <begin position="142"/>
        <end position="171"/>
    </location>
</feature>
<dbReference type="EMBL" id="CP003326">
    <property type="protein sequence ID" value="AFS77701.1"/>
    <property type="molecule type" value="Genomic_DNA"/>
</dbReference>
<dbReference type="Pfam" id="PF01522">
    <property type="entry name" value="Polysacc_deac_1"/>
    <property type="match status" value="1"/>
</dbReference>
<proteinExistence type="predicted"/>
<dbReference type="STRING" id="1128398.Curi_c06280"/>
<accession>K0AZ99</accession>
<dbReference type="eggNOG" id="COG0726">
    <property type="taxonomic scope" value="Bacteria"/>
</dbReference>
<dbReference type="KEGG" id="cad:Curi_c06280"/>
<feature type="compositionally biased region" description="Basic and acidic residues" evidence="1">
    <location>
        <begin position="187"/>
        <end position="201"/>
    </location>
</feature>